<gene>
    <name evidence="1" type="ORF">AA23TX_05832</name>
</gene>
<sequence length="335" mass="37146">MPQNCRWSTDRIPDASRPDWLTLLSRQHGVVSLRQLRAHGHSPDDVLANLTAGRWQRVLPRIYAAFTGEPSRSALLSAALLYGGPHAVLSHHTAAEEWRLLPIADRPVEITVPYSSSAVSQPPSVVVHRSRALRHTTLDTTPPRTRGPDTILDLAVSQRTAREATMLVVDLVSRSSLPLQAVQDCFVLRPPYRHRAAIRRGLELIGNGLMSALEVEYLENVEEQHGLPRGDRQTPFAVDGKTLWEDVTYDGHGAAVTIRLDGRTTHATGGVAFRDRRRDNAAELAGRARLVYGWQDVHTSPCAVAAEVRRILLREGWDPTGSRDTTCHHCRPGRS</sequence>
<organism evidence="1 2">
    <name type="scientific">Amycolatopsis camponoti</name>
    <dbReference type="NCBI Taxonomy" id="2606593"/>
    <lineage>
        <taxon>Bacteria</taxon>
        <taxon>Bacillati</taxon>
        <taxon>Actinomycetota</taxon>
        <taxon>Actinomycetes</taxon>
        <taxon>Pseudonocardiales</taxon>
        <taxon>Pseudonocardiaceae</taxon>
        <taxon>Amycolatopsis</taxon>
    </lineage>
</organism>
<dbReference type="AlphaFoldDB" id="A0A6I8LUV5"/>
<dbReference type="Proteomes" id="UP000399805">
    <property type="component" value="Unassembled WGS sequence"/>
</dbReference>
<evidence type="ECO:0000313" key="1">
    <source>
        <dbReference type="EMBL" id="VVJ20811.1"/>
    </source>
</evidence>
<reference evidence="1 2" key="1">
    <citation type="submission" date="2019-09" db="EMBL/GenBank/DDBJ databases">
        <authorList>
            <person name="Leyn A S."/>
        </authorList>
    </citation>
    <scope>NUCLEOTIDE SEQUENCE [LARGE SCALE GENOMIC DNA]</scope>
    <source>
        <strain evidence="1">AA231_1</strain>
    </source>
</reference>
<keyword evidence="2" id="KW-1185">Reference proteome</keyword>
<name>A0A6I8LUV5_9PSEU</name>
<dbReference type="EMBL" id="CABVGP010000002">
    <property type="protein sequence ID" value="VVJ20811.1"/>
    <property type="molecule type" value="Genomic_DNA"/>
</dbReference>
<protein>
    <recommendedName>
        <fullName evidence="3">Transcriptional regulator, AbiEi antitoxin, Type IV TA system</fullName>
    </recommendedName>
</protein>
<evidence type="ECO:0008006" key="3">
    <source>
        <dbReference type="Google" id="ProtNLM"/>
    </source>
</evidence>
<evidence type="ECO:0000313" key="2">
    <source>
        <dbReference type="Proteomes" id="UP000399805"/>
    </source>
</evidence>
<accession>A0A6I8LUV5</accession>
<proteinExistence type="predicted"/>